<sequence>MWKTIEAKPNYEVNELGQVRNKKTGRVLKQSKRKDGYCQVMLGRKTTPLYIHRLVAETFISNPKNMSQVDHINGDKSDNRLENLRWSNATLNYLAYGYDNRIRNKWKPVRATNTVTGETILFKSRNDTAKYFKCNKSQIDYGRIYKKGNKKHWYFELVKDIV</sequence>
<reference evidence="3 4" key="1">
    <citation type="submission" date="2017-09" db="EMBL/GenBank/DDBJ databases">
        <title>Bacterial strain isolated from the female urinary microbiota.</title>
        <authorList>
            <person name="Thomas-White K."/>
            <person name="Kumar N."/>
            <person name="Forster S."/>
            <person name="Putonti C."/>
            <person name="Lawley T."/>
            <person name="Wolfe A.J."/>
        </authorList>
    </citation>
    <scope>NUCLEOTIDE SEQUENCE [LARGE SCALE GENOMIC DNA]</scope>
    <source>
        <strain evidence="3 4">UMB0204</strain>
    </source>
</reference>
<dbReference type="InterPro" id="IPR003615">
    <property type="entry name" value="HNH_nuc"/>
</dbReference>
<dbReference type="GO" id="GO:0016788">
    <property type="term" value="F:hydrolase activity, acting on ester bonds"/>
    <property type="evidence" value="ECO:0007669"/>
    <property type="project" value="InterPro"/>
</dbReference>
<feature type="domain" description="HNH nuclease" evidence="2">
    <location>
        <begin position="50"/>
        <end position="88"/>
    </location>
</feature>
<evidence type="ECO:0000313" key="3">
    <source>
        <dbReference type="EMBL" id="PMC81353.1"/>
    </source>
</evidence>
<feature type="domain" description="NUMOD4" evidence="1">
    <location>
        <begin position="2"/>
        <end position="42"/>
    </location>
</feature>
<proteinExistence type="predicted"/>
<evidence type="ECO:0000313" key="4">
    <source>
        <dbReference type="Proteomes" id="UP000235658"/>
    </source>
</evidence>
<evidence type="ECO:0000259" key="1">
    <source>
        <dbReference type="Pfam" id="PF07463"/>
    </source>
</evidence>
<comment type="caution">
    <text evidence="3">The sequence shown here is derived from an EMBL/GenBank/DDBJ whole genome shotgun (WGS) entry which is preliminary data.</text>
</comment>
<dbReference type="InterPro" id="IPR044925">
    <property type="entry name" value="His-Me_finger_sf"/>
</dbReference>
<dbReference type="SUPFAM" id="SSF54060">
    <property type="entry name" value="His-Me finger endonucleases"/>
    <property type="match status" value="1"/>
</dbReference>
<evidence type="ECO:0008006" key="5">
    <source>
        <dbReference type="Google" id="ProtNLM"/>
    </source>
</evidence>
<dbReference type="Pfam" id="PF13392">
    <property type="entry name" value="HNH_3"/>
    <property type="match status" value="1"/>
</dbReference>
<dbReference type="Proteomes" id="UP000235658">
    <property type="component" value="Unassembled WGS sequence"/>
</dbReference>
<dbReference type="AlphaFoldDB" id="A0A2N6UID6"/>
<dbReference type="Pfam" id="PF07463">
    <property type="entry name" value="NUMOD4"/>
    <property type="match status" value="1"/>
</dbReference>
<accession>A0A2N6UID6</accession>
<dbReference type="EMBL" id="PNHP01000003">
    <property type="protein sequence ID" value="PMC81353.1"/>
    <property type="molecule type" value="Genomic_DNA"/>
</dbReference>
<dbReference type="RefSeq" id="WP_102197964.1">
    <property type="nucleotide sequence ID" value="NZ_PNHP01000003.1"/>
</dbReference>
<protein>
    <recommendedName>
        <fullName evidence="5">HNH endonuclease</fullName>
    </recommendedName>
</protein>
<dbReference type="Gene3D" id="3.90.75.20">
    <property type="match status" value="1"/>
</dbReference>
<organism evidence="3 4">
    <name type="scientific">Anaerococcus hydrogenalis</name>
    <dbReference type="NCBI Taxonomy" id="33029"/>
    <lineage>
        <taxon>Bacteria</taxon>
        <taxon>Bacillati</taxon>
        <taxon>Bacillota</taxon>
        <taxon>Tissierellia</taxon>
        <taxon>Tissierellales</taxon>
        <taxon>Peptoniphilaceae</taxon>
        <taxon>Anaerococcus</taxon>
    </lineage>
</organism>
<evidence type="ECO:0000259" key="2">
    <source>
        <dbReference type="Pfam" id="PF13392"/>
    </source>
</evidence>
<dbReference type="GeneID" id="84578501"/>
<name>A0A2N6UID6_9FIRM</name>
<gene>
    <name evidence="3" type="ORF">CJ192_04820</name>
</gene>
<dbReference type="InterPro" id="IPR010902">
    <property type="entry name" value="NUMOD4"/>
</dbReference>